<dbReference type="EMBL" id="CACRTG010000034">
    <property type="protein sequence ID" value="VYT33043.1"/>
    <property type="molecule type" value="Genomic_DNA"/>
</dbReference>
<proteinExistence type="predicted"/>
<dbReference type="PANTHER" id="PTHR13696">
    <property type="entry name" value="P-LOOP CONTAINING NUCLEOSIDE TRIPHOSPHATE HYDROLASE"/>
    <property type="match status" value="1"/>
</dbReference>
<accession>A0A6N2VTM0</accession>
<sequence length="284" mass="32123">MRTKTIAFLNIKGGVAKTASVTSIAHMMVTLHQKKVLIVDLDAQANATSMYCPMDDNYEERIKRILNNDVYAIENSISTLMSDANMDIHDCIRKTEYENLDIIPADLTLTTVENMLKADTMMPQQFRLKKHLDNIEGEYDYILLDCSPSVGLININGLAAADEVYVPIRADGNSIEGFALAKNLTETVSSYNPKLKLTGCYFVAWENNISARYLYDLLEENMSDVLIPIKIAKSKFLAENTIFQKPLYAIDHGKNKSRATLNYMELTEYIIAEDKKAYLETIMM</sequence>
<dbReference type="EC" id="3.6.-.-" evidence="2"/>
<dbReference type="SUPFAM" id="SSF52540">
    <property type="entry name" value="P-loop containing nucleoside triphosphate hydrolases"/>
    <property type="match status" value="1"/>
</dbReference>
<dbReference type="Gene3D" id="3.40.50.300">
    <property type="entry name" value="P-loop containing nucleotide triphosphate hydrolases"/>
    <property type="match status" value="1"/>
</dbReference>
<dbReference type="InterPro" id="IPR027417">
    <property type="entry name" value="P-loop_NTPase"/>
</dbReference>
<dbReference type="CDD" id="cd02042">
    <property type="entry name" value="ParAB_family"/>
    <property type="match status" value="1"/>
</dbReference>
<dbReference type="InterPro" id="IPR025669">
    <property type="entry name" value="AAA_dom"/>
</dbReference>
<reference evidence="2" key="1">
    <citation type="submission" date="2019-11" db="EMBL/GenBank/DDBJ databases">
        <authorList>
            <person name="Feng L."/>
        </authorList>
    </citation>
    <scope>NUCLEOTIDE SEQUENCE</scope>
    <source>
        <strain evidence="2">CnexileLFYP112</strain>
    </source>
</reference>
<dbReference type="PANTHER" id="PTHR13696:SF52">
    <property type="entry name" value="PARA FAMILY PROTEIN CT_582"/>
    <property type="match status" value="1"/>
</dbReference>
<dbReference type="InterPro" id="IPR050678">
    <property type="entry name" value="DNA_Partitioning_ATPase"/>
</dbReference>
<protein>
    <submittedName>
        <fullName evidence="2">Sporulation initiation inhibitor protein Soj</fullName>
        <ecNumber evidence="2">3.6.-.-</ecNumber>
    </submittedName>
</protein>
<gene>
    <name evidence="2" type="primary">soj_3</name>
    <name evidence="2" type="ORF">CNLFYP112_00543</name>
</gene>
<feature type="domain" description="AAA" evidence="1">
    <location>
        <begin position="3"/>
        <end position="196"/>
    </location>
</feature>
<name>A0A6N2VTM0_9FIRM</name>
<organism evidence="2">
    <name type="scientific">[Clostridium] nexile</name>
    <dbReference type="NCBI Taxonomy" id="29361"/>
    <lineage>
        <taxon>Bacteria</taxon>
        <taxon>Bacillati</taxon>
        <taxon>Bacillota</taxon>
        <taxon>Clostridia</taxon>
        <taxon>Lachnospirales</taxon>
        <taxon>Lachnospiraceae</taxon>
        <taxon>Tyzzerella</taxon>
    </lineage>
</organism>
<evidence type="ECO:0000259" key="1">
    <source>
        <dbReference type="Pfam" id="PF13614"/>
    </source>
</evidence>
<evidence type="ECO:0000313" key="2">
    <source>
        <dbReference type="EMBL" id="VYT33043.1"/>
    </source>
</evidence>
<dbReference type="Pfam" id="PF13614">
    <property type="entry name" value="AAA_31"/>
    <property type="match status" value="1"/>
</dbReference>
<dbReference type="AlphaFoldDB" id="A0A6N2VTM0"/>
<dbReference type="GO" id="GO:0016787">
    <property type="term" value="F:hydrolase activity"/>
    <property type="evidence" value="ECO:0007669"/>
    <property type="project" value="UniProtKB-KW"/>
</dbReference>
<keyword evidence="2" id="KW-0378">Hydrolase</keyword>